<dbReference type="InterPro" id="IPR011108">
    <property type="entry name" value="RMMBL"/>
</dbReference>
<keyword evidence="5" id="KW-0269">Exonuclease</keyword>
<proteinExistence type="predicted"/>
<dbReference type="CDD" id="cd07714">
    <property type="entry name" value="RNaseJ_MBL-fold"/>
    <property type="match status" value="1"/>
</dbReference>
<reference evidence="9" key="1">
    <citation type="submission" date="2016-10" db="EMBL/GenBank/DDBJ databases">
        <authorList>
            <person name="Varghese N."/>
            <person name="Submissions S."/>
        </authorList>
    </citation>
    <scope>NUCLEOTIDE SEQUENCE [LARGE SCALE GENOMIC DNA]</scope>
    <source>
        <strain evidence="9">930I</strain>
    </source>
</reference>
<dbReference type="Pfam" id="PF22505">
    <property type="entry name" value="RNase_J_b_CASP"/>
    <property type="match status" value="1"/>
</dbReference>
<dbReference type="GO" id="GO:0046872">
    <property type="term" value="F:metal ion binding"/>
    <property type="evidence" value="ECO:0007669"/>
    <property type="project" value="UniProtKB-KW"/>
</dbReference>
<keyword evidence="1" id="KW-0540">Nuclease</keyword>
<evidence type="ECO:0000313" key="8">
    <source>
        <dbReference type="EMBL" id="SDH28350.1"/>
    </source>
</evidence>
<dbReference type="PANTHER" id="PTHR43694:SF1">
    <property type="entry name" value="RIBONUCLEASE J"/>
    <property type="match status" value="1"/>
</dbReference>
<evidence type="ECO:0000256" key="2">
    <source>
        <dbReference type="ARBA" id="ARBA00022723"/>
    </source>
</evidence>
<sequence>MSSSPDLDSLTPGPDDLWFVPLGGVGEIGMNLALYGHDGAWLMVDCGVTFEESAIPGIDVIMPDTAFIEARTDELVGIVLTHAHEDHLGAIPYLWPDLGCPVYATPFTATFLRTKLAEEGLDKEVPIIEVPLKGRFTVGPFDLEYVFQAHSIPEPNNLIIRTPVGLVAHSGDWKLDPEPLISGPADTARLAAIGDEGVLAYFGDSTNIFTPGRAGSEAEARDGLCALVKELHEEGAGRIAVACFASNIARLSSIAEAARRVGREVCLAGRSLWRMVATARATGYLADGPTFLEADEATHLPDDRVLYIVTGSQGESRAALARIAFGSHPHIALGSGDVTVFSSRVIPGNEKAIFRMQNQLVRRGVRVITDYDQPIHVSGHPGRAEVEEMYGLLRPALAVPVHGERRHLEEHARVAEASGAGRALVIENGDLVALAPIDEAGVIAEVPTGRLALDGERIVPLNSATLRDRKRMVMHGAAVITLVLDRAGNLARAPMITTHGLFEPGEEEDDEVRQIVEVVRRAVNRLDRRDAGDDEAVAEAARTALRRAFQRDQGRKPLTDVHLIRI</sequence>
<dbReference type="Pfam" id="PF17770">
    <property type="entry name" value="RNase_J_C"/>
    <property type="match status" value="1"/>
</dbReference>
<evidence type="ECO:0000256" key="6">
    <source>
        <dbReference type="ARBA" id="ARBA00022884"/>
    </source>
</evidence>
<accession>A0A1G8B6T6</accession>
<dbReference type="InterPro" id="IPR055132">
    <property type="entry name" value="RNase_J_b_CASP"/>
</dbReference>
<dbReference type="InterPro" id="IPR041636">
    <property type="entry name" value="RNase_J_C"/>
</dbReference>
<keyword evidence="2" id="KW-0479">Metal-binding</keyword>
<dbReference type="InterPro" id="IPR001279">
    <property type="entry name" value="Metallo-B-lactamas"/>
</dbReference>
<dbReference type="GO" id="GO:0003723">
    <property type="term" value="F:RNA binding"/>
    <property type="evidence" value="ECO:0007669"/>
    <property type="project" value="UniProtKB-KW"/>
</dbReference>
<protein>
    <submittedName>
        <fullName evidence="8">Ribonuclease J</fullName>
    </submittedName>
</protein>
<dbReference type="Gene3D" id="3.60.15.10">
    <property type="entry name" value="Ribonuclease Z/Hydroxyacylglutathione hydrolase-like"/>
    <property type="match status" value="1"/>
</dbReference>
<keyword evidence="3" id="KW-0378">Hydrolase</keyword>
<dbReference type="Gene3D" id="3.10.20.580">
    <property type="match status" value="1"/>
</dbReference>
<evidence type="ECO:0000256" key="4">
    <source>
        <dbReference type="ARBA" id="ARBA00022833"/>
    </source>
</evidence>
<dbReference type="STRING" id="83401.SAMN05421742_105223"/>
<dbReference type="InterPro" id="IPR042173">
    <property type="entry name" value="RNase_J_2"/>
</dbReference>
<dbReference type="RefSeq" id="WP_092618935.1">
    <property type="nucleotide sequence ID" value="NZ_FNCV01000005.1"/>
</dbReference>
<dbReference type="Proteomes" id="UP000217076">
    <property type="component" value="Unassembled WGS sequence"/>
</dbReference>
<keyword evidence="6" id="KW-0694">RNA-binding</keyword>
<dbReference type="OrthoDB" id="9770211at2"/>
<dbReference type="GO" id="GO:0004527">
    <property type="term" value="F:exonuclease activity"/>
    <property type="evidence" value="ECO:0007669"/>
    <property type="project" value="UniProtKB-KW"/>
</dbReference>
<name>A0A1G8B6T6_9PROT</name>
<organism evidence="8 9">
    <name type="scientific">Roseospirillum parvum</name>
    <dbReference type="NCBI Taxonomy" id="83401"/>
    <lineage>
        <taxon>Bacteria</taxon>
        <taxon>Pseudomonadati</taxon>
        <taxon>Pseudomonadota</taxon>
        <taxon>Alphaproteobacteria</taxon>
        <taxon>Rhodospirillales</taxon>
        <taxon>Rhodospirillaceae</taxon>
        <taxon>Roseospirillum</taxon>
    </lineage>
</organism>
<evidence type="ECO:0000259" key="7">
    <source>
        <dbReference type="SMART" id="SM00849"/>
    </source>
</evidence>
<feature type="domain" description="Metallo-beta-lactamase" evidence="7">
    <location>
        <begin position="29"/>
        <end position="227"/>
    </location>
</feature>
<dbReference type="EMBL" id="FNCV01000005">
    <property type="protein sequence ID" value="SDH28350.1"/>
    <property type="molecule type" value="Genomic_DNA"/>
</dbReference>
<dbReference type="Pfam" id="PF07521">
    <property type="entry name" value="RMMBL"/>
    <property type="match status" value="1"/>
</dbReference>
<dbReference type="InterPro" id="IPR036866">
    <property type="entry name" value="RibonucZ/Hydroxyglut_hydro"/>
</dbReference>
<dbReference type="PANTHER" id="PTHR43694">
    <property type="entry name" value="RIBONUCLEASE J"/>
    <property type="match status" value="1"/>
</dbReference>
<gene>
    <name evidence="8" type="ORF">SAMN05421742_105223</name>
</gene>
<evidence type="ECO:0000256" key="3">
    <source>
        <dbReference type="ARBA" id="ARBA00022801"/>
    </source>
</evidence>
<evidence type="ECO:0000313" key="9">
    <source>
        <dbReference type="Proteomes" id="UP000217076"/>
    </source>
</evidence>
<dbReference type="SMART" id="SM00849">
    <property type="entry name" value="Lactamase_B"/>
    <property type="match status" value="1"/>
</dbReference>
<keyword evidence="4" id="KW-0862">Zinc</keyword>
<evidence type="ECO:0000256" key="5">
    <source>
        <dbReference type="ARBA" id="ARBA00022839"/>
    </source>
</evidence>
<dbReference type="Pfam" id="PF00753">
    <property type="entry name" value="Lactamase_B"/>
    <property type="match status" value="1"/>
</dbReference>
<dbReference type="AlphaFoldDB" id="A0A1G8B6T6"/>
<evidence type="ECO:0000256" key="1">
    <source>
        <dbReference type="ARBA" id="ARBA00022722"/>
    </source>
</evidence>
<dbReference type="Gene3D" id="3.40.50.10710">
    <property type="entry name" value="Metallo-hydrolase/oxidoreductase"/>
    <property type="match status" value="1"/>
</dbReference>
<dbReference type="SUPFAM" id="SSF56281">
    <property type="entry name" value="Metallo-hydrolase/oxidoreductase"/>
    <property type="match status" value="1"/>
</dbReference>
<keyword evidence="9" id="KW-1185">Reference proteome</keyword>